<reference evidence="13" key="1">
    <citation type="journal article" date="2011" name="Genome Biol.">
        <title>Comparative genomics of the social amoebae Dictyostelium discoideum and Dictyostelium purpureum.</title>
        <authorList>
            <consortium name="US DOE Joint Genome Institute (JGI-PGF)"/>
            <person name="Sucgang R."/>
            <person name="Kuo A."/>
            <person name="Tian X."/>
            <person name="Salerno W."/>
            <person name="Parikh A."/>
            <person name="Feasley C.L."/>
            <person name="Dalin E."/>
            <person name="Tu H."/>
            <person name="Huang E."/>
            <person name="Barry K."/>
            <person name="Lindquist E."/>
            <person name="Shapiro H."/>
            <person name="Bruce D."/>
            <person name="Schmutz J."/>
            <person name="Salamov A."/>
            <person name="Fey P."/>
            <person name="Gaudet P."/>
            <person name="Anjard C."/>
            <person name="Babu M.M."/>
            <person name="Basu S."/>
            <person name="Bushmanova Y."/>
            <person name="van der Wel H."/>
            <person name="Katoh-Kurasawa M."/>
            <person name="Dinh C."/>
            <person name="Coutinho P.M."/>
            <person name="Saito T."/>
            <person name="Elias M."/>
            <person name="Schaap P."/>
            <person name="Kay R.R."/>
            <person name="Henrissat B."/>
            <person name="Eichinger L."/>
            <person name="Rivero F."/>
            <person name="Putnam N.H."/>
            <person name="West C.M."/>
            <person name="Loomis W.F."/>
            <person name="Chisholm R.L."/>
            <person name="Shaulsky G."/>
            <person name="Strassmann J.E."/>
            <person name="Queller D.C."/>
            <person name="Kuspa A."/>
            <person name="Grigoriev I.V."/>
        </authorList>
    </citation>
    <scope>NUCLEOTIDE SEQUENCE [LARGE SCALE GENOMIC DNA]</scope>
    <source>
        <strain evidence="13">QSDP1</strain>
    </source>
</reference>
<keyword evidence="13" id="KW-1185">Reference proteome</keyword>
<dbReference type="Gene3D" id="3.30.200.20">
    <property type="entry name" value="Phosphorylase Kinase, domain 1"/>
    <property type="match status" value="1"/>
</dbReference>
<dbReference type="EMBL" id="GL871009">
    <property type="protein sequence ID" value="EGC37076.1"/>
    <property type="molecule type" value="Genomic_DNA"/>
</dbReference>
<feature type="binding site" evidence="8">
    <location>
        <position position="209"/>
    </location>
    <ligand>
        <name>ATP</name>
        <dbReference type="ChEBI" id="CHEBI:30616"/>
    </ligand>
</feature>
<dbReference type="FunFam" id="3.30.200.20:FF:001342">
    <property type="entry name" value="CAMK family protein kinase"/>
    <property type="match status" value="1"/>
</dbReference>
<feature type="domain" description="FHA" evidence="10">
    <location>
        <begin position="62"/>
        <end position="118"/>
    </location>
</feature>
<dbReference type="STRING" id="5786.F0ZG89"/>
<feature type="region of interest" description="Disordered" evidence="9">
    <location>
        <begin position="1"/>
        <end position="21"/>
    </location>
</feature>
<keyword evidence="4" id="KW-0418">Kinase</keyword>
<dbReference type="PROSITE" id="PS00108">
    <property type="entry name" value="PROTEIN_KINASE_ST"/>
    <property type="match status" value="1"/>
</dbReference>
<keyword evidence="4" id="KW-0808">Transferase</keyword>
<evidence type="ECO:0000256" key="5">
    <source>
        <dbReference type="ARBA" id="ARBA00022840"/>
    </source>
</evidence>
<dbReference type="CDD" id="cd05117">
    <property type="entry name" value="STKc_CAMK"/>
    <property type="match status" value="1"/>
</dbReference>
<keyword evidence="2" id="KW-0723">Serine/threonine-protein kinase</keyword>
<dbReference type="InterPro" id="IPR011009">
    <property type="entry name" value="Kinase-like_dom_sf"/>
</dbReference>
<dbReference type="InterPro" id="IPR008271">
    <property type="entry name" value="Ser/Thr_kinase_AS"/>
</dbReference>
<dbReference type="OrthoDB" id="40902at2759"/>
<dbReference type="GO" id="GO:0005634">
    <property type="term" value="C:nucleus"/>
    <property type="evidence" value="ECO:0000318"/>
    <property type="project" value="GO_Central"/>
</dbReference>
<evidence type="ECO:0000256" key="4">
    <source>
        <dbReference type="ARBA" id="ARBA00022777"/>
    </source>
</evidence>
<evidence type="ECO:0000256" key="3">
    <source>
        <dbReference type="ARBA" id="ARBA00022741"/>
    </source>
</evidence>
<dbReference type="VEuPathDB" id="AmoebaDB:DICPUDRAFT_150403"/>
<dbReference type="SMART" id="SM00240">
    <property type="entry name" value="FHA"/>
    <property type="match status" value="1"/>
</dbReference>
<dbReference type="SUPFAM" id="SSF49879">
    <property type="entry name" value="SMAD/FHA domain"/>
    <property type="match status" value="1"/>
</dbReference>
<keyword evidence="3 8" id="KW-0547">Nucleotide-binding</keyword>
<dbReference type="RefSeq" id="XP_003286433.1">
    <property type="nucleotide sequence ID" value="XM_003286385.1"/>
</dbReference>
<dbReference type="GO" id="GO:0005635">
    <property type="term" value="C:nuclear envelope"/>
    <property type="evidence" value="ECO:0007669"/>
    <property type="project" value="EnsemblProtists"/>
</dbReference>
<comment type="catalytic activity">
    <reaction evidence="6">
        <text>L-threonyl-[protein] + ATP = O-phospho-L-threonyl-[protein] + ADP + H(+)</text>
        <dbReference type="Rhea" id="RHEA:46608"/>
        <dbReference type="Rhea" id="RHEA-COMP:11060"/>
        <dbReference type="Rhea" id="RHEA-COMP:11605"/>
        <dbReference type="ChEBI" id="CHEBI:15378"/>
        <dbReference type="ChEBI" id="CHEBI:30013"/>
        <dbReference type="ChEBI" id="CHEBI:30616"/>
        <dbReference type="ChEBI" id="CHEBI:61977"/>
        <dbReference type="ChEBI" id="CHEBI:456216"/>
        <dbReference type="EC" id="2.7.11.1"/>
    </reaction>
</comment>
<evidence type="ECO:0000256" key="1">
    <source>
        <dbReference type="ARBA" id="ARBA00012513"/>
    </source>
</evidence>
<dbReference type="AlphaFoldDB" id="F0ZG89"/>
<evidence type="ECO:0000256" key="9">
    <source>
        <dbReference type="SAM" id="MobiDB-lite"/>
    </source>
</evidence>
<dbReference type="InterPro" id="IPR000719">
    <property type="entry name" value="Prot_kinase_dom"/>
</dbReference>
<evidence type="ECO:0000313" key="12">
    <source>
        <dbReference type="EMBL" id="EGC37076.1"/>
    </source>
</evidence>
<dbReference type="GeneID" id="10503815"/>
<dbReference type="GO" id="GO:0005516">
    <property type="term" value="F:calmodulin binding"/>
    <property type="evidence" value="ECO:0000318"/>
    <property type="project" value="GO_Central"/>
</dbReference>
<dbReference type="InterPro" id="IPR017441">
    <property type="entry name" value="Protein_kinase_ATP_BS"/>
</dbReference>
<dbReference type="PANTHER" id="PTHR44167">
    <property type="entry name" value="OVARIAN-SPECIFIC SERINE/THREONINE-PROTEIN KINASE LOK-RELATED"/>
    <property type="match status" value="1"/>
</dbReference>
<dbReference type="Proteomes" id="UP000001064">
    <property type="component" value="Unassembled WGS sequence"/>
</dbReference>
<dbReference type="GO" id="GO:0004683">
    <property type="term" value="F:calcium/calmodulin-dependent protein kinase activity"/>
    <property type="evidence" value="ECO:0000318"/>
    <property type="project" value="GO_Central"/>
</dbReference>
<dbReference type="Pfam" id="PF00498">
    <property type="entry name" value="FHA"/>
    <property type="match status" value="1"/>
</dbReference>
<dbReference type="eggNOG" id="KOG0615">
    <property type="taxonomic scope" value="Eukaryota"/>
</dbReference>
<dbReference type="SMART" id="SM00220">
    <property type="entry name" value="S_TKc"/>
    <property type="match status" value="1"/>
</dbReference>
<dbReference type="FunCoup" id="F0ZG89">
    <property type="interactions" value="68"/>
</dbReference>
<feature type="domain" description="Protein kinase" evidence="11">
    <location>
        <begin position="180"/>
        <end position="483"/>
    </location>
</feature>
<feature type="region of interest" description="Disordered" evidence="9">
    <location>
        <begin position="369"/>
        <end position="391"/>
    </location>
</feature>
<dbReference type="SUPFAM" id="SSF56112">
    <property type="entry name" value="Protein kinase-like (PK-like)"/>
    <property type="match status" value="1"/>
</dbReference>
<dbReference type="Pfam" id="PF00069">
    <property type="entry name" value="Pkinase"/>
    <property type="match status" value="2"/>
</dbReference>
<evidence type="ECO:0000256" key="7">
    <source>
        <dbReference type="ARBA" id="ARBA00048679"/>
    </source>
</evidence>
<dbReference type="InterPro" id="IPR000253">
    <property type="entry name" value="FHA_dom"/>
</dbReference>
<evidence type="ECO:0000313" key="13">
    <source>
        <dbReference type="Proteomes" id="UP000001064"/>
    </source>
</evidence>
<sequence>MTTGIPSQSTSQPPTPTQSQIQTQNTNILNDNMINNNVGLLISLTPQLVGNIEIKFKVGDNISIGRSKTCNIIISDIIISGKHCMISRADSGQEKESFGLLLVQDLSTNGTFINGKLIGKGLSRVIKSGDRLTLGKSTKEIDISFLYKSNNIQSNSSNNEENVEFLWEKKGIKSDVLKDYDFIRELGSGNFSIVYEGINKTTSKRVAIKHLNLTKVYTQSNKFKSQLNREIEILKFVKHENIIEIFDIFYTNDQQLFFILELANGGELYNKIGFNEPLLNEIQAKFIFKQILVAISYLHSKGIAHRDLKPENILFESFGEDYLKIKITDFGLARFIHEGELAKTLCGSPLYVAPEVILSLGKANPRFNTSGNYNNSNNNNNGSPSPTKKDLSLSTGYGKSCDAWSLGAILYIILSGTPPFDDKDDEEISTPQLFERIISGNYKFPTYIWSKISRDAADLVKRLLTVDPSKRYTVEQALAHPWIKGLNENTNPFTNKPISPPILSSGQIPPTSPVKIYSDSLDSNNIVKDNSNNCTDIENNNDNDNNNNNITIPTTLKRNLSSSESTNGTDNNNINNSFISGTNTLLNQLNIRDIGEPVKKRKTFYKTSNSKENIYNNPFLSSSQ</sequence>
<dbReference type="PANTHER" id="PTHR44167:SF24">
    <property type="entry name" value="SERINE_THREONINE-PROTEIN KINASE CHK2"/>
    <property type="match status" value="1"/>
</dbReference>
<comment type="catalytic activity">
    <reaction evidence="7">
        <text>L-seryl-[protein] + ATP = O-phospho-L-seryl-[protein] + ADP + H(+)</text>
        <dbReference type="Rhea" id="RHEA:17989"/>
        <dbReference type="Rhea" id="RHEA-COMP:9863"/>
        <dbReference type="Rhea" id="RHEA-COMP:11604"/>
        <dbReference type="ChEBI" id="CHEBI:15378"/>
        <dbReference type="ChEBI" id="CHEBI:29999"/>
        <dbReference type="ChEBI" id="CHEBI:30616"/>
        <dbReference type="ChEBI" id="CHEBI:83421"/>
        <dbReference type="ChEBI" id="CHEBI:456216"/>
        <dbReference type="EC" id="2.7.11.1"/>
    </reaction>
</comment>
<dbReference type="GO" id="GO:0005524">
    <property type="term" value="F:ATP binding"/>
    <property type="evidence" value="ECO:0007669"/>
    <property type="project" value="UniProtKB-UniRule"/>
</dbReference>
<organism evidence="12 13">
    <name type="scientific">Dictyostelium purpureum</name>
    <name type="common">Slime mold</name>
    <dbReference type="NCBI Taxonomy" id="5786"/>
    <lineage>
        <taxon>Eukaryota</taxon>
        <taxon>Amoebozoa</taxon>
        <taxon>Evosea</taxon>
        <taxon>Eumycetozoa</taxon>
        <taxon>Dictyostelia</taxon>
        <taxon>Dictyosteliales</taxon>
        <taxon>Dictyosteliaceae</taxon>
        <taxon>Dictyostelium</taxon>
    </lineage>
</organism>
<evidence type="ECO:0000256" key="2">
    <source>
        <dbReference type="ARBA" id="ARBA00022527"/>
    </source>
</evidence>
<dbReference type="InterPro" id="IPR008984">
    <property type="entry name" value="SMAD_FHA_dom_sf"/>
</dbReference>
<keyword evidence="5 8" id="KW-0067">ATP-binding</keyword>
<dbReference type="InParanoid" id="F0ZG89"/>
<dbReference type="OMA" id="CINTPSE"/>
<name>F0ZG89_DICPU</name>
<evidence type="ECO:0000259" key="11">
    <source>
        <dbReference type="PROSITE" id="PS50011"/>
    </source>
</evidence>
<dbReference type="PROSITE" id="PS50006">
    <property type="entry name" value="FHA_DOMAIN"/>
    <property type="match status" value="1"/>
</dbReference>
<dbReference type="KEGG" id="dpp:DICPUDRAFT_150403"/>
<dbReference type="PROSITE" id="PS50011">
    <property type="entry name" value="PROTEIN_KINASE_DOM"/>
    <property type="match status" value="1"/>
</dbReference>
<protein>
    <recommendedName>
        <fullName evidence="1">non-specific serine/threonine protein kinase</fullName>
        <ecNumber evidence="1">2.7.11.1</ecNumber>
    </recommendedName>
</protein>
<dbReference type="EC" id="2.7.11.1" evidence="1"/>
<evidence type="ECO:0000256" key="6">
    <source>
        <dbReference type="ARBA" id="ARBA00047899"/>
    </source>
</evidence>
<evidence type="ECO:0000256" key="8">
    <source>
        <dbReference type="PROSITE-ProRule" id="PRU10141"/>
    </source>
</evidence>
<accession>F0ZG89</accession>
<dbReference type="GO" id="GO:0035556">
    <property type="term" value="P:intracellular signal transduction"/>
    <property type="evidence" value="ECO:0000318"/>
    <property type="project" value="GO_Central"/>
</dbReference>
<dbReference type="GO" id="GO:0009931">
    <property type="term" value="F:calcium-dependent protein serine/threonine kinase activity"/>
    <property type="evidence" value="ECO:0000318"/>
    <property type="project" value="GO_Central"/>
</dbReference>
<dbReference type="PROSITE" id="PS00107">
    <property type="entry name" value="PROTEIN_KINASE_ATP"/>
    <property type="match status" value="1"/>
</dbReference>
<proteinExistence type="predicted"/>
<feature type="compositionally biased region" description="Low complexity" evidence="9">
    <location>
        <begin position="369"/>
        <end position="386"/>
    </location>
</feature>
<dbReference type="Gene3D" id="2.60.200.20">
    <property type="match status" value="1"/>
</dbReference>
<dbReference type="Gene3D" id="1.10.510.10">
    <property type="entry name" value="Transferase(Phosphotransferase) domain 1"/>
    <property type="match status" value="1"/>
</dbReference>
<dbReference type="GO" id="GO:0005730">
    <property type="term" value="C:nucleolus"/>
    <property type="evidence" value="ECO:0007669"/>
    <property type="project" value="EnsemblProtists"/>
</dbReference>
<gene>
    <name evidence="12" type="ORF">DICPUDRAFT_150403</name>
</gene>
<dbReference type="GO" id="GO:0005737">
    <property type="term" value="C:cytoplasm"/>
    <property type="evidence" value="ECO:0000318"/>
    <property type="project" value="GO_Central"/>
</dbReference>
<evidence type="ECO:0000259" key="10">
    <source>
        <dbReference type="PROSITE" id="PS50006"/>
    </source>
</evidence>